<comment type="caution">
    <text evidence="2">The sequence shown here is derived from an EMBL/GenBank/DDBJ whole genome shotgun (WGS) entry which is preliminary data.</text>
</comment>
<dbReference type="EMBL" id="JBBWWQ010000010">
    <property type="protein sequence ID" value="KAK8936696.1"/>
    <property type="molecule type" value="Genomic_DNA"/>
</dbReference>
<dbReference type="Proteomes" id="UP001418222">
    <property type="component" value="Unassembled WGS sequence"/>
</dbReference>
<sequence>MQVNENILVERVVGRRLDPVTGKIYHLKYSPPENEEIDRRLVQRFDDTEEKVNA</sequence>
<dbReference type="AlphaFoldDB" id="A0AAP0BGR9"/>
<dbReference type="InterPro" id="IPR036193">
    <property type="entry name" value="ADK_active_lid_dom_sf"/>
</dbReference>
<dbReference type="SUPFAM" id="SSF57774">
    <property type="entry name" value="Microbial and mitochondrial ADK, insert 'zinc finger' domain"/>
    <property type="match status" value="1"/>
</dbReference>
<dbReference type="InterPro" id="IPR027417">
    <property type="entry name" value="P-loop_NTPase"/>
</dbReference>
<name>A0AAP0BGR9_9ASPA</name>
<keyword evidence="3" id="KW-1185">Reference proteome</keyword>
<dbReference type="Gene3D" id="3.40.50.300">
    <property type="entry name" value="P-loop containing nucleotide triphosphate hydrolases"/>
    <property type="match status" value="1"/>
</dbReference>
<gene>
    <name evidence="2" type="ORF">KSP39_PZI011818</name>
</gene>
<evidence type="ECO:0000313" key="3">
    <source>
        <dbReference type="Proteomes" id="UP001418222"/>
    </source>
</evidence>
<protein>
    <submittedName>
        <fullName evidence="2">Uncharacterized protein</fullName>
    </submittedName>
</protein>
<reference evidence="2 3" key="1">
    <citation type="journal article" date="2022" name="Nat. Plants">
        <title>Genomes of leafy and leafless Platanthera orchids illuminate the evolution of mycoheterotrophy.</title>
        <authorList>
            <person name="Li M.H."/>
            <person name="Liu K.W."/>
            <person name="Li Z."/>
            <person name="Lu H.C."/>
            <person name="Ye Q.L."/>
            <person name="Zhang D."/>
            <person name="Wang J.Y."/>
            <person name="Li Y.F."/>
            <person name="Zhong Z.M."/>
            <person name="Liu X."/>
            <person name="Yu X."/>
            <person name="Liu D.K."/>
            <person name="Tu X.D."/>
            <person name="Liu B."/>
            <person name="Hao Y."/>
            <person name="Liao X.Y."/>
            <person name="Jiang Y.T."/>
            <person name="Sun W.H."/>
            <person name="Chen J."/>
            <person name="Chen Y.Q."/>
            <person name="Ai Y."/>
            <person name="Zhai J.W."/>
            <person name="Wu S.S."/>
            <person name="Zhou Z."/>
            <person name="Hsiao Y.Y."/>
            <person name="Wu W.L."/>
            <person name="Chen Y.Y."/>
            <person name="Lin Y.F."/>
            <person name="Hsu J.L."/>
            <person name="Li C.Y."/>
            <person name="Wang Z.W."/>
            <person name="Zhao X."/>
            <person name="Zhong W.Y."/>
            <person name="Ma X.K."/>
            <person name="Ma L."/>
            <person name="Huang J."/>
            <person name="Chen G.Z."/>
            <person name="Huang M.Z."/>
            <person name="Huang L."/>
            <person name="Peng D.H."/>
            <person name="Luo Y.B."/>
            <person name="Zou S.Q."/>
            <person name="Chen S.P."/>
            <person name="Lan S."/>
            <person name="Tsai W.C."/>
            <person name="Van de Peer Y."/>
            <person name="Liu Z.J."/>
        </authorList>
    </citation>
    <scope>NUCLEOTIDE SEQUENCE [LARGE SCALE GENOMIC DNA]</scope>
    <source>
        <strain evidence="2">Lor287</strain>
    </source>
</reference>
<evidence type="ECO:0000256" key="1">
    <source>
        <dbReference type="ARBA" id="ARBA00007220"/>
    </source>
</evidence>
<evidence type="ECO:0000313" key="2">
    <source>
        <dbReference type="EMBL" id="KAK8936696.1"/>
    </source>
</evidence>
<proteinExistence type="inferred from homology"/>
<dbReference type="GO" id="GO:0004017">
    <property type="term" value="F:AMP kinase activity"/>
    <property type="evidence" value="ECO:0007669"/>
    <property type="project" value="InterPro"/>
</dbReference>
<organism evidence="2 3">
    <name type="scientific">Platanthera zijinensis</name>
    <dbReference type="NCBI Taxonomy" id="2320716"/>
    <lineage>
        <taxon>Eukaryota</taxon>
        <taxon>Viridiplantae</taxon>
        <taxon>Streptophyta</taxon>
        <taxon>Embryophyta</taxon>
        <taxon>Tracheophyta</taxon>
        <taxon>Spermatophyta</taxon>
        <taxon>Magnoliopsida</taxon>
        <taxon>Liliopsida</taxon>
        <taxon>Asparagales</taxon>
        <taxon>Orchidaceae</taxon>
        <taxon>Orchidoideae</taxon>
        <taxon>Orchideae</taxon>
        <taxon>Orchidinae</taxon>
        <taxon>Platanthera</taxon>
    </lineage>
</organism>
<comment type="similarity">
    <text evidence="1">Belongs to the adenylate kinase family.</text>
</comment>
<accession>A0AAP0BGR9</accession>